<dbReference type="AlphaFoldDB" id="A0A918LJC3"/>
<proteinExistence type="predicted"/>
<gene>
    <name evidence="2" type="ORF">GCM10010171_58020</name>
</gene>
<dbReference type="EMBL" id="BMRB01000007">
    <property type="protein sequence ID" value="GGS55208.1"/>
    <property type="molecule type" value="Genomic_DNA"/>
</dbReference>
<protein>
    <submittedName>
        <fullName evidence="2">Uncharacterized protein</fullName>
    </submittedName>
</protein>
<feature type="region of interest" description="Disordered" evidence="1">
    <location>
        <begin position="1"/>
        <end position="22"/>
    </location>
</feature>
<keyword evidence="3" id="KW-1185">Reference proteome</keyword>
<sequence length="314" mass="34219">MDHIAAQSSTASNGQSAVFVGGPTYPDDKDAAQVIADLRKSGFTTVILWSIHVAVKGADTKDGDLFYNSVKIISDGEYVGDKAWPPLLKSLRTDKPSSVNRIEVSVGSAPPAKDWENIAALIKQQHGTGPTSVLYRNFKKLKEITGADAINNDDEKCYDVSSTVAFAKMAGQLGYKFTFAPYQKMKEYWAKVKADLGAIVDRAYVQCYEGGWRNADAKCLCEWSTELKDVAVFPGLWCRHATSAGKPCDQGDSPDEMKKKMSSWKKDCDKIAGGFLWLYDDIRKCAGSTGFTSANYAQAINEATKSKKAATTAV</sequence>
<evidence type="ECO:0000313" key="3">
    <source>
        <dbReference type="Proteomes" id="UP000660680"/>
    </source>
</evidence>
<organism evidence="2 3">
    <name type="scientific">Actinokineospora fastidiosa</name>
    <dbReference type="NCBI Taxonomy" id="1816"/>
    <lineage>
        <taxon>Bacteria</taxon>
        <taxon>Bacillati</taxon>
        <taxon>Actinomycetota</taxon>
        <taxon>Actinomycetes</taxon>
        <taxon>Pseudonocardiales</taxon>
        <taxon>Pseudonocardiaceae</taxon>
        <taxon>Actinokineospora</taxon>
    </lineage>
</organism>
<name>A0A918LJC3_9PSEU</name>
<feature type="compositionally biased region" description="Polar residues" evidence="1">
    <location>
        <begin position="1"/>
        <end position="16"/>
    </location>
</feature>
<accession>A0A918LJC3</accession>
<comment type="caution">
    <text evidence="2">The sequence shown here is derived from an EMBL/GenBank/DDBJ whole genome shotgun (WGS) entry which is preliminary data.</text>
</comment>
<dbReference type="RefSeq" id="WP_189213776.1">
    <property type="nucleotide sequence ID" value="NZ_BMRB01000007.1"/>
</dbReference>
<evidence type="ECO:0000313" key="2">
    <source>
        <dbReference type="EMBL" id="GGS55208.1"/>
    </source>
</evidence>
<dbReference type="Proteomes" id="UP000660680">
    <property type="component" value="Unassembled WGS sequence"/>
</dbReference>
<evidence type="ECO:0000256" key="1">
    <source>
        <dbReference type="SAM" id="MobiDB-lite"/>
    </source>
</evidence>
<reference evidence="2" key="2">
    <citation type="submission" date="2020-09" db="EMBL/GenBank/DDBJ databases">
        <authorList>
            <person name="Sun Q."/>
            <person name="Ohkuma M."/>
        </authorList>
    </citation>
    <scope>NUCLEOTIDE SEQUENCE</scope>
    <source>
        <strain evidence="2">JCM 3276</strain>
    </source>
</reference>
<reference evidence="2" key="1">
    <citation type="journal article" date="2014" name="Int. J. Syst. Evol. Microbiol.">
        <title>Complete genome sequence of Corynebacterium casei LMG S-19264T (=DSM 44701T), isolated from a smear-ripened cheese.</title>
        <authorList>
            <consortium name="US DOE Joint Genome Institute (JGI-PGF)"/>
            <person name="Walter F."/>
            <person name="Albersmeier A."/>
            <person name="Kalinowski J."/>
            <person name="Ruckert C."/>
        </authorList>
    </citation>
    <scope>NUCLEOTIDE SEQUENCE</scope>
    <source>
        <strain evidence="2">JCM 3276</strain>
    </source>
</reference>